<feature type="transmembrane region" description="Helical" evidence="5">
    <location>
        <begin position="207"/>
        <end position="228"/>
    </location>
</feature>
<gene>
    <name evidence="4 8" type="primary">prmC</name>
    <name evidence="8" type="ORF">H8R92_07590</name>
</gene>
<comment type="similarity">
    <text evidence="4">Belongs to the protein N5-glutamine methyltransferase family. PrmC subfamily.</text>
</comment>
<dbReference type="Pfam" id="PF07136">
    <property type="entry name" value="DUF1385"/>
    <property type="match status" value="1"/>
</dbReference>
<feature type="binding site" evidence="4">
    <location>
        <position position="491"/>
    </location>
    <ligand>
        <name>S-adenosyl-L-methionine</name>
        <dbReference type="ChEBI" id="CHEBI:59789"/>
    </ligand>
</feature>
<feature type="transmembrane region" description="Helical" evidence="5">
    <location>
        <begin position="101"/>
        <end position="125"/>
    </location>
</feature>
<feature type="transmembrane region" description="Helical" evidence="5">
    <location>
        <begin position="137"/>
        <end position="161"/>
    </location>
</feature>
<evidence type="ECO:0000256" key="1">
    <source>
        <dbReference type="ARBA" id="ARBA00022603"/>
    </source>
</evidence>
<keyword evidence="1 4" id="KW-0489">Methyltransferase</keyword>
<dbReference type="InterPro" id="IPR002052">
    <property type="entry name" value="DNA_methylase_N6_adenine_CS"/>
</dbReference>
<feature type="binding site" evidence="4">
    <location>
        <position position="445"/>
    </location>
    <ligand>
        <name>S-adenosyl-L-methionine</name>
        <dbReference type="ChEBI" id="CHEBI:59789"/>
    </ligand>
</feature>
<dbReference type="AlphaFoldDB" id="A0A8I0ADU4"/>
<dbReference type="CDD" id="cd02440">
    <property type="entry name" value="AdoMet_MTases"/>
    <property type="match status" value="1"/>
</dbReference>
<protein>
    <recommendedName>
        <fullName evidence="4">Release factor glutamine methyltransferase</fullName>
        <shortName evidence="4">RF MTase</shortName>
        <ecNumber evidence="4">2.1.1.297</ecNumber>
    </recommendedName>
    <alternativeName>
        <fullName evidence="4">N5-glutamine methyltransferase PrmC</fullName>
    </alternativeName>
    <alternativeName>
        <fullName evidence="4">Protein-(glutamine-N5) MTase PrmC</fullName>
    </alternativeName>
    <alternativeName>
        <fullName evidence="4">Protein-glutamine N-methyltransferase PrmC</fullName>
    </alternativeName>
</protein>
<comment type="caution">
    <text evidence="8">The sequence shown here is derived from an EMBL/GenBank/DDBJ whole genome shotgun (WGS) entry which is preliminary data.</text>
</comment>
<dbReference type="EMBL" id="JACOOQ010000011">
    <property type="protein sequence ID" value="MBC5640297.1"/>
    <property type="molecule type" value="Genomic_DNA"/>
</dbReference>
<evidence type="ECO:0000256" key="2">
    <source>
        <dbReference type="ARBA" id="ARBA00022679"/>
    </source>
</evidence>
<dbReference type="PANTHER" id="PTHR42867:SF1">
    <property type="entry name" value="MEMBRANE PROTEIN-RELATED"/>
    <property type="match status" value="1"/>
</dbReference>
<comment type="function">
    <text evidence="4">Methylates the class 1 translation termination release factors RF1/PrfA and RF2/PrfB on the glutamine residue of the universally conserved GGQ motif.</text>
</comment>
<organism evidence="8 9">
    <name type="scientific">Clostridium lentum</name>
    <dbReference type="NCBI Taxonomy" id="2763037"/>
    <lineage>
        <taxon>Bacteria</taxon>
        <taxon>Bacillati</taxon>
        <taxon>Bacillota</taxon>
        <taxon>Clostridia</taxon>
        <taxon>Eubacteriales</taxon>
        <taxon>Clostridiaceae</taxon>
        <taxon>Clostridium</taxon>
    </lineage>
</organism>
<dbReference type="PROSITE" id="PS00092">
    <property type="entry name" value="N6_MTASE"/>
    <property type="match status" value="1"/>
</dbReference>
<dbReference type="InterPro" id="IPR010787">
    <property type="entry name" value="DUF1385"/>
</dbReference>
<dbReference type="SUPFAM" id="SSF53335">
    <property type="entry name" value="S-adenosyl-L-methionine-dependent methyltransferases"/>
    <property type="match status" value="1"/>
</dbReference>
<dbReference type="GO" id="GO:0003676">
    <property type="term" value="F:nucleic acid binding"/>
    <property type="evidence" value="ECO:0007669"/>
    <property type="project" value="InterPro"/>
</dbReference>
<dbReference type="PANTHER" id="PTHR42867">
    <property type="entry name" value="MEMBRANE PROTEIN-RELATED"/>
    <property type="match status" value="1"/>
</dbReference>
<evidence type="ECO:0000259" key="6">
    <source>
        <dbReference type="Pfam" id="PF05175"/>
    </source>
</evidence>
<keyword evidence="9" id="KW-1185">Reference proteome</keyword>
<dbReference type="Gene3D" id="3.40.50.150">
    <property type="entry name" value="Vaccinia Virus protein VP39"/>
    <property type="match status" value="1"/>
</dbReference>
<proteinExistence type="inferred from homology"/>
<dbReference type="RefSeq" id="WP_022211323.1">
    <property type="nucleotide sequence ID" value="NZ_JACOOQ010000011.1"/>
</dbReference>
<dbReference type="GO" id="GO:0032259">
    <property type="term" value="P:methylation"/>
    <property type="evidence" value="ECO:0007669"/>
    <property type="project" value="UniProtKB-KW"/>
</dbReference>
<dbReference type="Pfam" id="PF17827">
    <property type="entry name" value="PrmC_N"/>
    <property type="match status" value="1"/>
</dbReference>
<dbReference type="Gene3D" id="1.10.8.10">
    <property type="entry name" value="DNA helicase RuvA subunit, C-terminal domain"/>
    <property type="match status" value="1"/>
</dbReference>
<keyword evidence="5" id="KW-0472">Membrane</keyword>
<evidence type="ECO:0000256" key="5">
    <source>
        <dbReference type="SAM" id="Phobius"/>
    </source>
</evidence>
<comment type="catalytic activity">
    <reaction evidence="4">
        <text>L-glutaminyl-[peptide chain release factor] + S-adenosyl-L-methionine = N(5)-methyl-L-glutaminyl-[peptide chain release factor] + S-adenosyl-L-homocysteine + H(+)</text>
        <dbReference type="Rhea" id="RHEA:42896"/>
        <dbReference type="Rhea" id="RHEA-COMP:10271"/>
        <dbReference type="Rhea" id="RHEA-COMP:10272"/>
        <dbReference type="ChEBI" id="CHEBI:15378"/>
        <dbReference type="ChEBI" id="CHEBI:30011"/>
        <dbReference type="ChEBI" id="CHEBI:57856"/>
        <dbReference type="ChEBI" id="CHEBI:59789"/>
        <dbReference type="ChEBI" id="CHEBI:61891"/>
        <dbReference type="EC" id="2.1.1.297"/>
    </reaction>
</comment>
<dbReference type="GO" id="GO:0102559">
    <property type="term" value="F:peptide chain release factor N(5)-glutamine methyltransferase activity"/>
    <property type="evidence" value="ECO:0007669"/>
    <property type="project" value="UniProtKB-EC"/>
</dbReference>
<dbReference type="InterPro" id="IPR007848">
    <property type="entry name" value="Small_mtfrase_dom"/>
</dbReference>
<feature type="binding site" evidence="4">
    <location>
        <begin position="491"/>
        <end position="494"/>
    </location>
    <ligand>
        <name>substrate</name>
    </ligand>
</feature>
<evidence type="ECO:0000313" key="8">
    <source>
        <dbReference type="EMBL" id="MBC5640297.1"/>
    </source>
</evidence>
<name>A0A8I0ADU4_9CLOT</name>
<dbReference type="InterPro" id="IPR029063">
    <property type="entry name" value="SAM-dependent_MTases_sf"/>
</dbReference>
<keyword evidence="3 4" id="KW-0949">S-adenosyl-L-methionine</keyword>
<dbReference type="NCBIfam" id="TIGR00536">
    <property type="entry name" value="hemK_fam"/>
    <property type="match status" value="1"/>
</dbReference>
<comment type="caution">
    <text evidence="4">Lacks conserved residue(s) required for the propagation of feature annotation.</text>
</comment>
<dbReference type="InterPro" id="IPR040758">
    <property type="entry name" value="PrmC_N"/>
</dbReference>
<evidence type="ECO:0000256" key="4">
    <source>
        <dbReference type="HAMAP-Rule" id="MF_02126"/>
    </source>
</evidence>
<dbReference type="InterPro" id="IPR019874">
    <property type="entry name" value="RF_methyltr_PrmC"/>
</dbReference>
<accession>A0A8I0ADU4</accession>
<dbReference type="HAMAP" id="MF_02126">
    <property type="entry name" value="RF_methyltr_PrmC"/>
    <property type="match status" value="1"/>
</dbReference>
<evidence type="ECO:0000313" key="9">
    <source>
        <dbReference type="Proteomes" id="UP000662088"/>
    </source>
</evidence>
<evidence type="ECO:0000256" key="3">
    <source>
        <dbReference type="ARBA" id="ARBA00022691"/>
    </source>
</evidence>
<keyword evidence="5" id="KW-1133">Transmembrane helix</keyword>
<evidence type="ECO:0000259" key="7">
    <source>
        <dbReference type="Pfam" id="PF17827"/>
    </source>
</evidence>
<feature type="domain" description="Release factor glutamine methyltransferase N-terminal" evidence="7">
    <location>
        <begin position="307"/>
        <end position="376"/>
    </location>
</feature>
<reference evidence="8" key="1">
    <citation type="submission" date="2020-08" db="EMBL/GenBank/DDBJ databases">
        <title>Genome public.</title>
        <authorList>
            <person name="Liu C."/>
            <person name="Sun Q."/>
        </authorList>
    </citation>
    <scope>NUCLEOTIDE SEQUENCE</scope>
    <source>
        <strain evidence="8">NSJ-42</strain>
    </source>
</reference>
<dbReference type="Proteomes" id="UP000662088">
    <property type="component" value="Unassembled WGS sequence"/>
</dbReference>
<feature type="domain" description="Methyltransferase small" evidence="6">
    <location>
        <begin position="402"/>
        <end position="499"/>
    </location>
</feature>
<keyword evidence="5" id="KW-0812">Transmembrane</keyword>
<dbReference type="Pfam" id="PF05175">
    <property type="entry name" value="MTS"/>
    <property type="match status" value="1"/>
</dbReference>
<dbReference type="EC" id="2.1.1.297" evidence="4"/>
<dbReference type="InterPro" id="IPR004556">
    <property type="entry name" value="HemK-like"/>
</dbReference>
<dbReference type="NCBIfam" id="TIGR03534">
    <property type="entry name" value="RF_mod_PrmC"/>
    <property type="match status" value="1"/>
</dbReference>
<keyword evidence="2 4" id="KW-0808">Transferase</keyword>
<sequence length="584" mass="66027">MRKCDVGGQAVIEGVMMRGSKGMATAIRTPKGKIKVSVKKTVSLTKKYKILSLPFIRGITALLDSLIIGIKTLNYSASFFEEEEEESAFEKLIKDVFGEKLAGDLIITLTMMLSFVVSIGIFIGIPTSIASIFKTFGFSSIILNLIEASIRIAILILYMFLISNMEDIYRVFQYHGAEHKTIFCYENEQRLTIENVKKQSRLHPRCGTNFIFLTMFVSILLYTFTGWGNFIERIIIRIVLLPVVAGISYEIIKWLGRSESKLSKIIAYPGLMLQKLTTKEPDDMQIEVAIKSLMAAEGIKDMKTIGELLIYGNQQLKEAEIDTYILDCQLLLTKVLNKDKIYLILNKDEEVSNLNENKFKQLIKKRKEKMPMAYILKDVEFMGLDFYVEEGVLIPRGDTEVLVEEVLKYIGEEEAISICDLCCGSGAIGISLAALRNNIKVDLVDFYPIPEKVTKKNIVKHNLEERTEFIKSDLLNKVIEDGKKYDILVSNPPYIADEVIDDLMEDVKDYEPHTALAGGEDGMDFYNIIVSESRKVLNENGILAFEIGYDQGEKVKVLMEENGFKNIKVIQDLAGLDRVVIGNF</sequence>